<dbReference type="InterPro" id="IPR036388">
    <property type="entry name" value="WH-like_DNA-bd_sf"/>
</dbReference>
<evidence type="ECO:0000256" key="1">
    <source>
        <dbReference type="ARBA" id="ARBA00010641"/>
    </source>
</evidence>
<keyword evidence="2" id="KW-0805">Transcription regulation</keyword>
<name>A0A7W6JTK0_9SPHN</name>
<dbReference type="Proteomes" id="UP000557392">
    <property type="component" value="Unassembled WGS sequence"/>
</dbReference>
<dbReference type="InterPro" id="IPR007627">
    <property type="entry name" value="RNA_pol_sigma70_r2"/>
</dbReference>
<gene>
    <name evidence="7" type="ORF">GGR46_002799</name>
</gene>
<dbReference type="SUPFAM" id="SSF88946">
    <property type="entry name" value="Sigma2 domain of RNA polymerase sigma factors"/>
    <property type="match status" value="1"/>
</dbReference>
<comment type="similarity">
    <text evidence="1">Belongs to the sigma-70 factor family. ECF subfamily.</text>
</comment>
<evidence type="ECO:0000313" key="7">
    <source>
        <dbReference type="EMBL" id="MBB4099235.1"/>
    </source>
</evidence>
<evidence type="ECO:0000313" key="8">
    <source>
        <dbReference type="Proteomes" id="UP000557392"/>
    </source>
</evidence>
<dbReference type="NCBIfam" id="TIGR02937">
    <property type="entry name" value="sigma70-ECF"/>
    <property type="match status" value="1"/>
</dbReference>
<dbReference type="Gene3D" id="1.10.1740.10">
    <property type="match status" value="1"/>
</dbReference>
<dbReference type="AlphaFoldDB" id="A0A7W6JTK0"/>
<dbReference type="RefSeq" id="WP_183998528.1">
    <property type="nucleotide sequence ID" value="NZ_JACIEH010000002.1"/>
</dbReference>
<dbReference type="PANTHER" id="PTHR43133">
    <property type="entry name" value="RNA POLYMERASE ECF-TYPE SIGMA FACTO"/>
    <property type="match status" value="1"/>
</dbReference>
<dbReference type="GO" id="GO:0006352">
    <property type="term" value="P:DNA-templated transcription initiation"/>
    <property type="evidence" value="ECO:0007669"/>
    <property type="project" value="InterPro"/>
</dbReference>
<reference evidence="7 8" key="1">
    <citation type="submission" date="2020-08" db="EMBL/GenBank/DDBJ databases">
        <title>Genomic Encyclopedia of Type Strains, Phase IV (KMG-IV): sequencing the most valuable type-strain genomes for metagenomic binning, comparative biology and taxonomic classification.</title>
        <authorList>
            <person name="Goeker M."/>
        </authorList>
    </citation>
    <scope>NUCLEOTIDE SEQUENCE [LARGE SCALE GENOMIC DNA]</scope>
    <source>
        <strain evidence="7 8">DSM 101806</strain>
    </source>
</reference>
<dbReference type="Pfam" id="PF04542">
    <property type="entry name" value="Sigma70_r2"/>
    <property type="match status" value="1"/>
</dbReference>
<dbReference type="GO" id="GO:0016987">
    <property type="term" value="F:sigma factor activity"/>
    <property type="evidence" value="ECO:0007669"/>
    <property type="project" value="UniProtKB-KW"/>
</dbReference>
<dbReference type="InterPro" id="IPR013325">
    <property type="entry name" value="RNA_pol_sigma_r2"/>
</dbReference>
<dbReference type="GO" id="GO:0003677">
    <property type="term" value="F:DNA binding"/>
    <property type="evidence" value="ECO:0007669"/>
    <property type="project" value="InterPro"/>
</dbReference>
<comment type="caution">
    <text evidence="7">The sequence shown here is derived from an EMBL/GenBank/DDBJ whole genome shotgun (WGS) entry which is preliminary data.</text>
</comment>
<evidence type="ECO:0000256" key="2">
    <source>
        <dbReference type="ARBA" id="ARBA00023015"/>
    </source>
</evidence>
<evidence type="ECO:0000259" key="6">
    <source>
        <dbReference type="Pfam" id="PF08281"/>
    </source>
</evidence>
<keyword evidence="3" id="KW-0731">Sigma factor</keyword>
<dbReference type="SUPFAM" id="SSF88659">
    <property type="entry name" value="Sigma3 and sigma4 domains of RNA polymerase sigma factors"/>
    <property type="match status" value="1"/>
</dbReference>
<dbReference type="EMBL" id="JACIEH010000002">
    <property type="protein sequence ID" value="MBB4099235.1"/>
    <property type="molecule type" value="Genomic_DNA"/>
</dbReference>
<accession>A0A7W6JTK0</accession>
<proteinExistence type="inferred from homology"/>
<dbReference type="Pfam" id="PF08281">
    <property type="entry name" value="Sigma70_r4_2"/>
    <property type="match status" value="1"/>
</dbReference>
<dbReference type="InterPro" id="IPR013324">
    <property type="entry name" value="RNA_pol_sigma_r3/r4-like"/>
</dbReference>
<sequence>MQGESQNILVATFMQHRDALARFLAIRCGTDSAEDLTQELWIKVQQVRTDVDVPLAYLYQMAHRLVLDTRRGASRGRDREQDWSFTQGITEAIEAPMAERALLAREHLQQIEQTLAEVGSRAMRIFTRYRVDGIEQRRIAEEMGISISTVEKDLRRSYAALARLRDDSDAV</sequence>
<dbReference type="InterPro" id="IPR013249">
    <property type="entry name" value="RNA_pol_sigma70_r4_t2"/>
</dbReference>
<protein>
    <submittedName>
        <fullName evidence="7">RNA polymerase sigma-70 factor (ECF subfamily)</fullName>
    </submittedName>
</protein>
<keyword evidence="4" id="KW-0804">Transcription</keyword>
<feature type="domain" description="RNA polymerase sigma-70 region 2" evidence="5">
    <location>
        <begin position="13"/>
        <end position="75"/>
    </location>
</feature>
<organism evidence="7 8">
    <name type="scientific">Sphingomonas kyeonggiensis</name>
    <dbReference type="NCBI Taxonomy" id="1268553"/>
    <lineage>
        <taxon>Bacteria</taxon>
        <taxon>Pseudomonadati</taxon>
        <taxon>Pseudomonadota</taxon>
        <taxon>Alphaproteobacteria</taxon>
        <taxon>Sphingomonadales</taxon>
        <taxon>Sphingomonadaceae</taxon>
        <taxon>Sphingomonas</taxon>
    </lineage>
</organism>
<keyword evidence="8" id="KW-1185">Reference proteome</keyword>
<evidence type="ECO:0000259" key="5">
    <source>
        <dbReference type="Pfam" id="PF04542"/>
    </source>
</evidence>
<dbReference type="Gene3D" id="1.10.10.10">
    <property type="entry name" value="Winged helix-like DNA-binding domain superfamily/Winged helix DNA-binding domain"/>
    <property type="match status" value="1"/>
</dbReference>
<evidence type="ECO:0000256" key="4">
    <source>
        <dbReference type="ARBA" id="ARBA00023163"/>
    </source>
</evidence>
<dbReference type="InterPro" id="IPR039425">
    <property type="entry name" value="RNA_pol_sigma-70-like"/>
</dbReference>
<dbReference type="InterPro" id="IPR014284">
    <property type="entry name" value="RNA_pol_sigma-70_dom"/>
</dbReference>
<feature type="domain" description="RNA polymerase sigma factor 70 region 4 type 2" evidence="6">
    <location>
        <begin position="109"/>
        <end position="161"/>
    </location>
</feature>
<dbReference type="PANTHER" id="PTHR43133:SF63">
    <property type="entry name" value="RNA POLYMERASE SIGMA FACTOR FECI-RELATED"/>
    <property type="match status" value="1"/>
</dbReference>
<evidence type="ECO:0000256" key="3">
    <source>
        <dbReference type="ARBA" id="ARBA00023082"/>
    </source>
</evidence>